<protein>
    <submittedName>
        <fullName evidence="2">TIP41 type 2a phosphatase regulator Tip41</fullName>
    </submittedName>
</protein>
<organism evidence="2 3">
    <name type="scientific">Schizosaccharomyces osmophilus</name>
    <dbReference type="NCBI Taxonomy" id="2545709"/>
    <lineage>
        <taxon>Eukaryota</taxon>
        <taxon>Fungi</taxon>
        <taxon>Dikarya</taxon>
        <taxon>Ascomycota</taxon>
        <taxon>Taphrinomycotina</taxon>
        <taxon>Schizosaccharomycetes</taxon>
        <taxon>Schizosaccharomycetales</taxon>
        <taxon>Schizosaccharomycetaceae</taxon>
        <taxon>Schizosaccharomyces</taxon>
    </lineage>
</organism>
<dbReference type="InterPro" id="IPR007303">
    <property type="entry name" value="TIP41-like"/>
</dbReference>
<gene>
    <name evidence="2" type="primary">tip41</name>
    <name evidence="2" type="ORF">SOMG_04556</name>
</gene>
<name>A0AAE9WJL2_9SCHI</name>
<reference evidence="2 3" key="1">
    <citation type="journal article" date="2023" name="G3 (Bethesda)">
        <title>A high-quality reference genome for the fission yeast Schizosaccharomyces osmophilus.</title>
        <authorList>
            <person name="Jia G.S."/>
            <person name="Zhang W.C."/>
            <person name="Liang Y."/>
            <person name="Liu X.H."/>
            <person name="Rhind N."/>
            <person name="Pidoux A."/>
            <person name="Brysch-Herzberg M."/>
            <person name="Du L.L."/>
        </authorList>
    </citation>
    <scope>NUCLEOTIDE SEQUENCE [LARGE SCALE GENOMIC DNA]</scope>
    <source>
        <strain evidence="2 3">CBS 15793</strain>
    </source>
</reference>
<dbReference type="GO" id="GO:0031929">
    <property type="term" value="P:TOR signaling"/>
    <property type="evidence" value="ECO:0007669"/>
    <property type="project" value="TreeGrafter"/>
</dbReference>
<dbReference type="InterPro" id="IPR051330">
    <property type="entry name" value="Phosphatase_reg/MetRdx"/>
</dbReference>
<evidence type="ECO:0000313" key="2">
    <source>
        <dbReference type="EMBL" id="WBW75188.1"/>
    </source>
</evidence>
<dbReference type="EMBL" id="CP115613">
    <property type="protein sequence ID" value="WBW75188.1"/>
    <property type="molecule type" value="Genomic_DNA"/>
</dbReference>
<keyword evidence="3" id="KW-1185">Reference proteome</keyword>
<dbReference type="RefSeq" id="XP_056039431.1">
    <property type="nucleotide sequence ID" value="XM_056183339.1"/>
</dbReference>
<dbReference type="Pfam" id="PF04176">
    <property type="entry name" value="TIP41"/>
    <property type="match status" value="1"/>
</dbReference>
<dbReference type="Proteomes" id="UP001212411">
    <property type="component" value="Chromosome 3"/>
</dbReference>
<dbReference type="GO" id="GO:0005829">
    <property type="term" value="C:cytosol"/>
    <property type="evidence" value="ECO:0007669"/>
    <property type="project" value="TreeGrafter"/>
</dbReference>
<proteinExistence type="inferred from homology"/>
<sequence length="255" mass="29560">MDPKIEQYSYGFWKIKTQKGAILKSYEADNMQTNLGFAPPEMTFGKNFITIYYKDSPIYGFFTKDALEMVGKGSGELMQVSFAEEWIKSRTKTGESFPVVSPYDWTYYTEYQGTVLDQNLRFKDVQDQIPAVKIVQAGSNLWYTELILFEDELADNGKAMFDVRVRIVKGHFILLARLVMRLDNVIVRVNETRIYIDLNGNRVLKDFRKKESNYESVIKRIPLGSDKARLLDDNNWLSESLPLLYHNVSELRGVL</sequence>
<dbReference type="GeneID" id="80878028"/>
<dbReference type="KEGG" id="som:SOMG_04556"/>
<comment type="similarity">
    <text evidence="1">Belongs to the TIP41 family.</text>
</comment>
<dbReference type="PANTHER" id="PTHR21021">
    <property type="entry name" value="GAF/PUTATIVE CYTOSKELETAL PROTEIN"/>
    <property type="match status" value="1"/>
</dbReference>
<evidence type="ECO:0000313" key="3">
    <source>
        <dbReference type="Proteomes" id="UP001212411"/>
    </source>
</evidence>
<dbReference type="PANTHER" id="PTHR21021:SF16">
    <property type="entry name" value="TIP41-LIKE PROTEIN"/>
    <property type="match status" value="1"/>
</dbReference>
<accession>A0AAE9WJL2</accession>
<dbReference type="AlphaFoldDB" id="A0AAE9WJL2"/>
<evidence type="ECO:0000256" key="1">
    <source>
        <dbReference type="ARBA" id="ARBA00006658"/>
    </source>
</evidence>